<dbReference type="RefSeq" id="WP_146408224.1">
    <property type="nucleotide sequence ID" value="NZ_SJPU01000002.1"/>
</dbReference>
<name>A0A5C6BWG5_9BACT</name>
<evidence type="ECO:0000256" key="2">
    <source>
        <dbReference type="ARBA" id="ARBA00022763"/>
    </source>
</evidence>
<dbReference type="GO" id="GO:0003677">
    <property type="term" value="F:DNA binding"/>
    <property type="evidence" value="ECO:0007669"/>
    <property type="project" value="InterPro"/>
</dbReference>
<keyword evidence="4 5" id="KW-0234">DNA repair</keyword>
<accession>A0A5C6BWG5</accession>
<dbReference type="InterPro" id="IPR011034">
    <property type="entry name" value="Formyl_transferase-like_C_sf"/>
</dbReference>
<keyword evidence="7" id="KW-1185">Reference proteome</keyword>
<dbReference type="EMBL" id="SJPU01000002">
    <property type="protein sequence ID" value="TWU16610.1"/>
    <property type="molecule type" value="Genomic_DNA"/>
</dbReference>
<dbReference type="Gene3D" id="3.10.300.10">
    <property type="entry name" value="Methylpurine-DNA glycosylase (MPG)"/>
    <property type="match status" value="1"/>
</dbReference>
<keyword evidence="2 5" id="KW-0227">DNA damage</keyword>
<dbReference type="AlphaFoldDB" id="A0A5C6BWG5"/>
<protein>
    <recommendedName>
        <fullName evidence="5">Putative 3-methyladenine DNA glycosylase</fullName>
        <ecNumber evidence="5">3.2.2.-</ecNumber>
    </recommendedName>
</protein>
<dbReference type="HAMAP" id="MF_00527">
    <property type="entry name" value="3MGH"/>
    <property type="match status" value="1"/>
</dbReference>
<dbReference type="CDD" id="cd00540">
    <property type="entry name" value="AAG"/>
    <property type="match status" value="1"/>
</dbReference>
<dbReference type="OrthoDB" id="9794313at2"/>
<dbReference type="FunFam" id="3.10.300.10:FF:000001">
    <property type="entry name" value="Putative 3-methyladenine DNA glycosylase"/>
    <property type="match status" value="1"/>
</dbReference>
<reference evidence="6 7" key="1">
    <citation type="journal article" date="2020" name="Antonie Van Leeuwenhoek">
        <title>Rhodopirellula heiligendammensis sp. nov., Rhodopirellula pilleata sp. nov., and Rhodopirellula solitaria sp. nov. isolated from natural or artificial marine surfaces in Northern Germany and California, USA, and emended description of the genus Rhodopirellula.</title>
        <authorList>
            <person name="Kallscheuer N."/>
            <person name="Wiegand S."/>
            <person name="Jogler M."/>
            <person name="Boedeker C."/>
            <person name="Peeters S.H."/>
            <person name="Rast P."/>
            <person name="Heuer A."/>
            <person name="Jetten M.S.M."/>
            <person name="Rohde M."/>
            <person name="Jogler C."/>
        </authorList>
    </citation>
    <scope>NUCLEOTIDE SEQUENCE [LARGE SCALE GENOMIC DNA]</scope>
    <source>
        <strain evidence="6 7">Poly21</strain>
    </source>
</reference>
<dbReference type="PANTHER" id="PTHR10429:SF0">
    <property type="entry name" value="DNA-3-METHYLADENINE GLYCOSYLASE"/>
    <property type="match status" value="1"/>
</dbReference>
<dbReference type="NCBIfam" id="NF002003">
    <property type="entry name" value="PRK00802.1-3"/>
    <property type="match status" value="1"/>
</dbReference>
<gene>
    <name evidence="6" type="ORF">Poly21_38150</name>
</gene>
<dbReference type="SUPFAM" id="SSF50486">
    <property type="entry name" value="FMT C-terminal domain-like"/>
    <property type="match status" value="1"/>
</dbReference>
<evidence type="ECO:0000313" key="7">
    <source>
        <dbReference type="Proteomes" id="UP000319908"/>
    </source>
</evidence>
<keyword evidence="3 5" id="KW-0378">Hydrolase</keyword>
<dbReference type="InterPro" id="IPR003180">
    <property type="entry name" value="MPG"/>
</dbReference>
<dbReference type="EC" id="3.2.2.-" evidence="5"/>
<dbReference type="GO" id="GO:0003905">
    <property type="term" value="F:alkylbase DNA N-glycosylase activity"/>
    <property type="evidence" value="ECO:0007669"/>
    <property type="project" value="InterPro"/>
</dbReference>
<evidence type="ECO:0000256" key="3">
    <source>
        <dbReference type="ARBA" id="ARBA00022801"/>
    </source>
</evidence>
<dbReference type="Proteomes" id="UP000319908">
    <property type="component" value="Unassembled WGS sequence"/>
</dbReference>
<proteinExistence type="inferred from homology"/>
<dbReference type="GO" id="GO:0006284">
    <property type="term" value="P:base-excision repair"/>
    <property type="evidence" value="ECO:0007669"/>
    <property type="project" value="InterPro"/>
</dbReference>
<organism evidence="6 7">
    <name type="scientific">Allorhodopirellula heiligendammensis</name>
    <dbReference type="NCBI Taxonomy" id="2714739"/>
    <lineage>
        <taxon>Bacteria</taxon>
        <taxon>Pseudomonadati</taxon>
        <taxon>Planctomycetota</taxon>
        <taxon>Planctomycetia</taxon>
        <taxon>Pirellulales</taxon>
        <taxon>Pirellulaceae</taxon>
        <taxon>Allorhodopirellula</taxon>
    </lineage>
</organism>
<sequence length="220" mass="24091">MSLPPVQSSLNVEFFRRGPAEVARGLLGCGVAHRVDGRWLGGWIVETEAYLAQDDPASHSSRGLTAGNASMFGAPGTLYVYPIHAKHCMNLVTEDSGIGSAVLIRAIEPVWGMEQMQQNRGTTNHRRITSGPGMICHAMQIQRDCDGVEVLRSNDWRLTLGRDLRARIITSPRVGIRHAAELPLRFFVDGNRYVSGLAGLHNRPRRDEIGPANAHGTAHL</sequence>
<comment type="similarity">
    <text evidence="1 5">Belongs to the DNA glycosylase MPG family.</text>
</comment>
<comment type="caution">
    <text evidence="6">The sequence shown here is derived from an EMBL/GenBank/DDBJ whole genome shotgun (WGS) entry which is preliminary data.</text>
</comment>
<evidence type="ECO:0000313" key="6">
    <source>
        <dbReference type="EMBL" id="TWU16610.1"/>
    </source>
</evidence>
<dbReference type="PANTHER" id="PTHR10429">
    <property type="entry name" value="DNA-3-METHYLADENINE GLYCOSYLASE"/>
    <property type="match status" value="1"/>
</dbReference>
<evidence type="ECO:0000256" key="1">
    <source>
        <dbReference type="ARBA" id="ARBA00009232"/>
    </source>
</evidence>
<evidence type="ECO:0000256" key="5">
    <source>
        <dbReference type="HAMAP-Rule" id="MF_00527"/>
    </source>
</evidence>
<dbReference type="NCBIfam" id="TIGR00567">
    <property type="entry name" value="3mg"/>
    <property type="match status" value="1"/>
</dbReference>
<dbReference type="InterPro" id="IPR036995">
    <property type="entry name" value="MPG_sf"/>
</dbReference>
<evidence type="ECO:0000256" key="4">
    <source>
        <dbReference type="ARBA" id="ARBA00023204"/>
    </source>
</evidence>
<dbReference type="Pfam" id="PF02245">
    <property type="entry name" value="Pur_DNA_glyco"/>
    <property type="match status" value="1"/>
</dbReference>